<organism evidence="3 4">
    <name type="scientific">Colletotrichum zoysiae</name>
    <dbReference type="NCBI Taxonomy" id="1216348"/>
    <lineage>
        <taxon>Eukaryota</taxon>
        <taxon>Fungi</taxon>
        <taxon>Dikarya</taxon>
        <taxon>Ascomycota</taxon>
        <taxon>Pezizomycotina</taxon>
        <taxon>Sordariomycetes</taxon>
        <taxon>Hypocreomycetidae</taxon>
        <taxon>Glomerellales</taxon>
        <taxon>Glomerellaceae</taxon>
        <taxon>Colletotrichum</taxon>
        <taxon>Colletotrichum graminicola species complex</taxon>
    </lineage>
</organism>
<keyword evidence="1" id="KW-0677">Repeat</keyword>
<name>A0AAD9M2M9_9PEZI</name>
<evidence type="ECO:0000313" key="4">
    <source>
        <dbReference type="Proteomes" id="UP001232148"/>
    </source>
</evidence>
<dbReference type="AlphaFoldDB" id="A0AAD9M2M9"/>
<sequence>MVSVLCIAKCPITYYSCPDQGNPGWGKTVLAASVTEELLGEAIEGSSNAAQIGYFFFRYDTPGNTTMEAAYRSILTQVLHRNQRYNPIN</sequence>
<dbReference type="Proteomes" id="UP001232148">
    <property type="component" value="Unassembled WGS sequence"/>
</dbReference>
<accession>A0AAD9M2M9</accession>
<feature type="domain" description="Nephrocystin 3-like N-terminal" evidence="2">
    <location>
        <begin position="20"/>
        <end position="85"/>
    </location>
</feature>
<comment type="caution">
    <text evidence="3">The sequence shown here is derived from an EMBL/GenBank/DDBJ whole genome shotgun (WGS) entry which is preliminary data.</text>
</comment>
<evidence type="ECO:0000313" key="3">
    <source>
        <dbReference type="EMBL" id="KAK2030659.1"/>
    </source>
</evidence>
<dbReference type="Pfam" id="PF24883">
    <property type="entry name" value="NPHP3_N"/>
    <property type="match status" value="1"/>
</dbReference>
<proteinExistence type="predicted"/>
<dbReference type="EMBL" id="MU842849">
    <property type="protein sequence ID" value="KAK2030659.1"/>
    <property type="molecule type" value="Genomic_DNA"/>
</dbReference>
<protein>
    <recommendedName>
        <fullName evidence="2">Nephrocystin 3-like N-terminal domain-containing protein</fullName>
    </recommendedName>
</protein>
<keyword evidence="4" id="KW-1185">Reference proteome</keyword>
<evidence type="ECO:0000259" key="2">
    <source>
        <dbReference type="Pfam" id="PF24883"/>
    </source>
</evidence>
<dbReference type="InterPro" id="IPR056884">
    <property type="entry name" value="NPHP3-like_N"/>
</dbReference>
<gene>
    <name evidence="3" type="ORF">LX32DRAFT_318570</name>
</gene>
<evidence type="ECO:0000256" key="1">
    <source>
        <dbReference type="ARBA" id="ARBA00022737"/>
    </source>
</evidence>
<reference evidence="3" key="1">
    <citation type="submission" date="2021-06" db="EMBL/GenBank/DDBJ databases">
        <title>Comparative genomics, transcriptomics and evolutionary studies reveal genomic signatures of adaptation to plant cell wall in hemibiotrophic fungi.</title>
        <authorList>
            <consortium name="DOE Joint Genome Institute"/>
            <person name="Baroncelli R."/>
            <person name="Diaz J.F."/>
            <person name="Benocci T."/>
            <person name="Peng M."/>
            <person name="Battaglia E."/>
            <person name="Haridas S."/>
            <person name="Andreopoulos W."/>
            <person name="Labutti K."/>
            <person name="Pangilinan J."/>
            <person name="Floch G.L."/>
            <person name="Makela M.R."/>
            <person name="Henrissat B."/>
            <person name="Grigoriev I.V."/>
            <person name="Crouch J.A."/>
            <person name="De Vries R.P."/>
            <person name="Sukno S.A."/>
            <person name="Thon M.R."/>
        </authorList>
    </citation>
    <scope>NUCLEOTIDE SEQUENCE</scope>
    <source>
        <strain evidence="3">MAFF235873</strain>
    </source>
</reference>